<dbReference type="InterPro" id="IPR002893">
    <property type="entry name" value="Znf_MYND"/>
</dbReference>
<dbReference type="SUPFAM" id="SSF144232">
    <property type="entry name" value="HIT/MYND zinc finger-like"/>
    <property type="match status" value="1"/>
</dbReference>
<dbReference type="AlphaFoldDB" id="A0A8H7CBE9"/>
<organism evidence="6 7">
    <name type="scientific">Agaricus bisporus var. burnettii</name>
    <dbReference type="NCBI Taxonomy" id="192524"/>
    <lineage>
        <taxon>Eukaryota</taxon>
        <taxon>Fungi</taxon>
        <taxon>Dikarya</taxon>
        <taxon>Basidiomycota</taxon>
        <taxon>Agaricomycotina</taxon>
        <taxon>Agaricomycetes</taxon>
        <taxon>Agaricomycetidae</taxon>
        <taxon>Agaricales</taxon>
        <taxon>Agaricineae</taxon>
        <taxon>Agaricaceae</taxon>
        <taxon>Agaricus</taxon>
    </lineage>
</organism>
<feature type="domain" description="MYND-type" evidence="4">
    <location>
        <begin position="67"/>
        <end position="100"/>
    </location>
</feature>
<reference evidence="6 7" key="1">
    <citation type="journal article" name="Sci. Rep.">
        <title>Telomere-to-telomere assembled and centromere annotated genomes of the two main subspecies of the button mushroom Agaricus bisporus reveal especially polymorphic chromosome ends.</title>
        <authorList>
            <person name="Sonnenberg A.S.M."/>
            <person name="Sedaghat-Telgerd N."/>
            <person name="Lavrijssen B."/>
            <person name="Ohm R.A."/>
            <person name="Hendrickx P.M."/>
            <person name="Scholtmeijer K."/>
            <person name="Baars J.J.P."/>
            <person name="van Peer A."/>
        </authorList>
    </citation>
    <scope>NUCLEOTIDE SEQUENCE [LARGE SCALE GENOMIC DNA]</scope>
    <source>
        <strain evidence="6 7">H119_p4</strain>
    </source>
</reference>
<evidence type="ECO:0008006" key="8">
    <source>
        <dbReference type="Google" id="ProtNLM"/>
    </source>
</evidence>
<protein>
    <recommendedName>
        <fullName evidence="8">MYND-type domain-containing protein</fullName>
    </recommendedName>
</protein>
<dbReference type="InterPro" id="IPR027974">
    <property type="entry name" value="DUF4470"/>
</dbReference>
<keyword evidence="1" id="KW-0479">Metal-binding</keyword>
<sequence length="653" mass="73220">MANDLSQSQRILGRLKSTKSGLARAVSQSATVQAVTYTGLGTAHAGSVLTRILCACSSGRDATTTSCPNIGTLLCSQCCLVRYCSERCQRRHLSRHRVFCEHELRFIRWRPNWVKERRSPQFAVSSRHPLNSLWNTSPIFNCIDLSSGIVSGDTKQTLRICFPAGSLNKLIATINCLPIDFRGHCDILLNDIDAVVINRHLILLYALLRSGRDVEESAEFATHLMYSAFLTPPCADYLKSCVAEIYGVGPGECDMSFHRSLETRGGGKLHTVQTTMGIKRPVEMAMSTYGFTKARRSHQEALLHISDIDNRERFLMKLKPSHRLVLTHFWETGVLAPFFLNTASFNQPNRLHFSAQGEWLGHPSDANALQGWDITAVKNTGVSLGLDPTDILGCLFFHVKSELMKFADRLQKLSVTIYFTQFDVRVLSKGICAGLLPAFEPGCFDRIDAGDLMDTLGVRDCLASLGPLVNPRSPGACILMQSRTWYHHVPGAIARGNPRLFKILMAKAKLLPRLHDRLRKANVFETGQEITSTSLLRLIDYLDAFVDHGQPFKSFLERQGIAEMCKRLGFKHRDQNRHHPSRIGLRPRVDDNIERRRSEEVPGLCLTKEEFYDLFVLGSAEFPTRFIEFEPLPLMLDDAASTARQTLISTNSV</sequence>
<name>A0A8H7CBE9_AGABI</name>
<evidence type="ECO:0000313" key="6">
    <source>
        <dbReference type="EMBL" id="KAF7770683.1"/>
    </source>
</evidence>
<dbReference type="Pfam" id="PF14737">
    <property type="entry name" value="DUF4470"/>
    <property type="match status" value="1"/>
</dbReference>
<evidence type="ECO:0000256" key="3">
    <source>
        <dbReference type="ARBA" id="ARBA00022833"/>
    </source>
</evidence>
<evidence type="ECO:0000256" key="2">
    <source>
        <dbReference type="ARBA" id="ARBA00022771"/>
    </source>
</evidence>
<dbReference type="GO" id="GO:0008270">
    <property type="term" value="F:zinc ion binding"/>
    <property type="evidence" value="ECO:0007669"/>
    <property type="project" value="UniProtKB-KW"/>
</dbReference>
<gene>
    <name evidence="6" type="ORF">Agabi119p4_6657</name>
</gene>
<feature type="domain" description="DUF4470" evidence="5">
    <location>
        <begin position="134"/>
        <end position="230"/>
    </location>
</feature>
<comment type="caution">
    <text evidence="6">The sequence shown here is derived from an EMBL/GenBank/DDBJ whole genome shotgun (WGS) entry which is preliminary data.</text>
</comment>
<keyword evidence="2" id="KW-0863">Zinc-finger</keyword>
<evidence type="ECO:0000259" key="4">
    <source>
        <dbReference type="Pfam" id="PF01753"/>
    </source>
</evidence>
<dbReference type="EMBL" id="JABXXO010000009">
    <property type="protein sequence ID" value="KAF7770683.1"/>
    <property type="molecule type" value="Genomic_DNA"/>
</dbReference>
<proteinExistence type="predicted"/>
<evidence type="ECO:0000259" key="5">
    <source>
        <dbReference type="Pfam" id="PF14737"/>
    </source>
</evidence>
<accession>A0A8H7CBE9</accession>
<dbReference type="Gene3D" id="6.10.140.2220">
    <property type="match status" value="1"/>
</dbReference>
<dbReference type="Pfam" id="PF01753">
    <property type="entry name" value="zf-MYND"/>
    <property type="match status" value="1"/>
</dbReference>
<dbReference type="Proteomes" id="UP000629468">
    <property type="component" value="Unassembled WGS sequence"/>
</dbReference>
<evidence type="ECO:0000313" key="7">
    <source>
        <dbReference type="Proteomes" id="UP000629468"/>
    </source>
</evidence>
<evidence type="ECO:0000256" key="1">
    <source>
        <dbReference type="ARBA" id="ARBA00022723"/>
    </source>
</evidence>
<keyword evidence="3" id="KW-0862">Zinc</keyword>